<dbReference type="InterPro" id="IPR017871">
    <property type="entry name" value="ABC_transporter-like_CS"/>
</dbReference>
<feature type="transmembrane region" description="Helical" evidence="7">
    <location>
        <begin position="160"/>
        <end position="179"/>
    </location>
</feature>
<dbReference type="Gene3D" id="3.40.50.300">
    <property type="entry name" value="P-loop containing nucleotide triphosphate hydrolases"/>
    <property type="match status" value="1"/>
</dbReference>
<evidence type="ECO:0000256" key="5">
    <source>
        <dbReference type="ARBA" id="ARBA00022989"/>
    </source>
</evidence>
<keyword evidence="11" id="KW-1185">Reference proteome</keyword>
<dbReference type="OrthoDB" id="9806127at2"/>
<dbReference type="GO" id="GO:0045454">
    <property type="term" value="P:cell redox homeostasis"/>
    <property type="evidence" value="ECO:0007669"/>
    <property type="project" value="InterPro"/>
</dbReference>
<dbReference type="InterPro" id="IPR027417">
    <property type="entry name" value="P-loop_NTPase"/>
</dbReference>
<keyword evidence="4 10" id="KW-0067">ATP-binding</keyword>
<evidence type="ECO:0000313" key="11">
    <source>
        <dbReference type="Proteomes" id="UP000237752"/>
    </source>
</evidence>
<proteinExistence type="predicted"/>
<evidence type="ECO:0000259" key="9">
    <source>
        <dbReference type="PROSITE" id="PS50929"/>
    </source>
</evidence>
<dbReference type="PANTHER" id="PTHR24221:SF653">
    <property type="entry name" value="TRANSPORT ATP-BINDING PROTEIN CYDC"/>
    <property type="match status" value="1"/>
</dbReference>
<dbReference type="SMART" id="SM00382">
    <property type="entry name" value="AAA"/>
    <property type="match status" value="1"/>
</dbReference>
<keyword evidence="2 7" id="KW-0812">Transmembrane</keyword>
<dbReference type="PROSITE" id="PS50893">
    <property type="entry name" value="ABC_TRANSPORTER_2"/>
    <property type="match status" value="1"/>
</dbReference>
<evidence type="ECO:0000256" key="4">
    <source>
        <dbReference type="ARBA" id="ARBA00022840"/>
    </source>
</evidence>
<feature type="transmembrane region" description="Helical" evidence="7">
    <location>
        <begin position="240"/>
        <end position="261"/>
    </location>
</feature>
<evidence type="ECO:0000313" key="10">
    <source>
        <dbReference type="EMBL" id="PRZ42055.1"/>
    </source>
</evidence>
<dbReference type="GO" id="GO:0016887">
    <property type="term" value="F:ATP hydrolysis activity"/>
    <property type="evidence" value="ECO:0007669"/>
    <property type="project" value="InterPro"/>
</dbReference>
<feature type="transmembrane region" description="Helical" evidence="7">
    <location>
        <begin position="20"/>
        <end position="44"/>
    </location>
</feature>
<keyword evidence="6 7" id="KW-0472">Membrane</keyword>
<dbReference type="InterPro" id="IPR003439">
    <property type="entry name" value="ABC_transporter-like_ATP-bd"/>
</dbReference>
<feature type="transmembrane region" description="Helical" evidence="7">
    <location>
        <begin position="134"/>
        <end position="154"/>
    </location>
</feature>
<evidence type="ECO:0000256" key="1">
    <source>
        <dbReference type="ARBA" id="ARBA00004651"/>
    </source>
</evidence>
<dbReference type="Gene3D" id="1.20.1560.10">
    <property type="entry name" value="ABC transporter type 1, transmembrane domain"/>
    <property type="match status" value="1"/>
</dbReference>
<sequence>MTTYVPQLLRLVRPAWGRLLIAILVATLASGSAIALLAVSAWLIVRASSHPPVLQLMVAVVAVRFFGISRGVFRYVERLGAHEAAFEALGVVRLRLYDHLERLAPSGQLWRRGDLLTRLIGDVDSLASLITRSLVPLASTALVFAAAITTTAVILPSAGLLLLVVVAVFAVVVPALTGAGDRRDEAALVALRAERGSILTESILAAADPGLRPAAGRWLDGVAVADANEERLASRMARRAGMASAVTMVCIAGVVAGIWSLSASALAVGTIAPENAGLVTLLPLGLLELAQLVQPALAQIQSSRASAERIFDVLSAPEPVTEPDRVTALPADAIGISMSNVSVRWPDAEGPAVEGFSVDLRPGRKIALVGPSGCGKSTIVACLLGFVDANAGSFEVGGIDRRTLSGSQLRSLSAWGDQQAHLFDTTVAENVRLGDPRASDGQVRDVLRRAQLGDWIDLLPKGMGTRVGQFGSMVSGGQRQRIALARMLLADRPIMLLDEPTAGIDRPTAAALMDDIIASAEGKALLVATHDLEYLDKFDQVIDLSGQLVSNHP</sequence>
<evidence type="ECO:0000256" key="6">
    <source>
        <dbReference type="ARBA" id="ARBA00023136"/>
    </source>
</evidence>
<keyword evidence="5 7" id="KW-1133">Transmembrane helix</keyword>
<comment type="caution">
    <text evidence="10">The sequence shown here is derived from an EMBL/GenBank/DDBJ whole genome shotgun (WGS) entry which is preliminary data.</text>
</comment>
<comment type="subcellular location">
    <subcellularLocation>
        <location evidence="1">Cell membrane</location>
        <topology evidence="1">Multi-pass membrane protein</topology>
    </subcellularLocation>
</comment>
<feature type="transmembrane region" description="Helical" evidence="7">
    <location>
        <begin position="56"/>
        <end position="73"/>
    </location>
</feature>
<dbReference type="RefSeq" id="WP_106348995.1">
    <property type="nucleotide sequence ID" value="NZ_PVUE01000007.1"/>
</dbReference>
<accession>A0A2T1A0C9</accession>
<dbReference type="GO" id="GO:0034040">
    <property type="term" value="F:ATPase-coupled lipid transmembrane transporter activity"/>
    <property type="evidence" value="ECO:0007669"/>
    <property type="project" value="TreeGrafter"/>
</dbReference>
<evidence type="ECO:0000256" key="3">
    <source>
        <dbReference type="ARBA" id="ARBA00022741"/>
    </source>
</evidence>
<evidence type="ECO:0000256" key="2">
    <source>
        <dbReference type="ARBA" id="ARBA00022692"/>
    </source>
</evidence>
<evidence type="ECO:0000259" key="8">
    <source>
        <dbReference type="PROSITE" id="PS50893"/>
    </source>
</evidence>
<dbReference type="GO" id="GO:0140359">
    <property type="term" value="F:ABC-type transporter activity"/>
    <property type="evidence" value="ECO:0007669"/>
    <property type="project" value="InterPro"/>
</dbReference>
<dbReference type="EMBL" id="PVUE01000007">
    <property type="protein sequence ID" value="PRZ42055.1"/>
    <property type="molecule type" value="Genomic_DNA"/>
</dbReference>
<dbReference type="InterPro" id="IPR011527">
    <property type="entry name" value="ABC1_TM_dom"/>
</dbReference>
<dbReference type="Proteomes" id="UP000237752">
    <property type="component" value="Unassembled WGS sequence"/>
</dbReference>
<keyword evidence="3" id="KW-0547">Nucleotide-binding</keyword>
<feature type="domain" description="ABC transmembrane type-1" evidence="9">
    <location>
        <begin position="20"/>
        <end position="203"/>
    </location>
</feature>
<gene>
    <name evidence="10" type="ORF">CLV47_107183</name>
</gene>
<dbReference type="InterPro" id="IPR003593">
    <property type="entry name" value="AAA+_ATPase"/>
</dbReference>
<dbReference type="GO" id="GO:0005886">
    <property type="term" value="C:plasma membrane"/>
    <property type="evidence" value="ECO:0007669"/>
    <property type="project" value="UniProtKB-SubCell"/>
</dbReference>
<dbReference type="SUPFAM" id="SSF90123">
    <property type="entry name" value="ABC transporter transmembrane region"/>
    <property type="match status" value="1"/>
</dbReference>
<evidence type="ECO:0000256" key="7">
    <source>
        <dbReference type="SAM" id="Phobius"/>
    </source>
</evidence>
<dbReference type="PANTHER" id="PTHR24221">
    <property type="entry name" value="ATP-BINDING CASSETTE SUB-FAMILY B"/>
    <property type="match status" value="1"/>
</dbReference>
<organism evidence="10 11">
    <name type="scientific">Antricoccus suffuscus</name>
    <dbReference type="NCBI Taxonomy" id="1629062"/>
    <lineage>
        <taxon>Bacteria</taxon>
        <taxon>Bacillati</taxon>
        <taxon>Actinomycetota</taxon>
        <taxon>Actinomycetes</taxon>
        <taxon>Geodermatophilales</taxon>
        <taxon>Antricoccaceae</taxon>
        <taxon>Antricoccus</taxon>
    </lineage>
</organism>
<dbReference type="CDD" id="cd03228">
    <property type="entry name" value="ABCC_MRP_Like"/>
    <property type="match status" value="1"/>
</dbReference>
<dbReference type="PROSITE" id="PS50929">
    <property type="entry name" value="ABC_TM1F"/>
    <property type="match status" value="1"/>
</dbReference>
<dbReference type="NCBIfam" id="TIGR02868">
    <property type="entry name" value="CydC"/>
    <property type="match status" value="1"/>
</dbReference>
<feature type="domain" description="ABC transporter" evidence="8">
    <location>
        <begin position="336"/>
        <end position="553"/>
    </location>
</feature>
<protein>
    <submittedName>
        <fullName evidence="10">ATP-binding cassette subfamily C protein CydC</fullName>
    </submittedName>
</protein>
<dbReference type="GO" id="GO:0034775">
    <property type="term" value="P:glutathione transmembrane transport"/>
    <property type="evidence" value="ECO:0007669"/>
    <property type="project" value="InterPro"/>
</dbReference>
<dbReference type="PROSITE" id="PS00211">
    <property type="entry name" value="ABC_TRANSPORTER_1"/>
    <property type="match status" value="1"/>
</dbReference>
<dbReference type="Pfam" id="PF00005">
    <property type="entry name" value="ABC_tran"/>
    <property type="match status" value="1"/>
</dbReference>
<dbReference type="AlphaFoldDB" id="A0A2T1A0C9"/>
<name>A0A2T1A0C9_9ACTN</name>
<dbReference type="InterPro" id="IPR039421">
    <property type="entry name" value="Type_1_exporter"/>
</dbReference>
<dbReference type="GO" id="GO:0005524">
    <property type="term" value="F:ATP binding"/>
    <property type="evidence" value="ECO:0007669"/>
    <property type="project" value="UniProtKB-KW"/>
</dbReference>
<dbReference type="SUPFAM" id="SSF52540">
    <property type="entry name" value="P-loop containing nucleoside triphosphate hydrolases"/>
    <property type="match status" value="1"/>
</dbReference>
<dbReference type="InterPro" id="IPR036640">
    <property type="entry name" value="ABC1_TM_sf"/>
</dbReference>
<dbReference type="InterPro" id="IPR014223">
    <property type="entry name" value="ABC_CydC/D"/>
</dbReference>
<reference evidence="10 11" key="1">
    <citation type="submission" date="2018-03" db="EMBL/GenBank/DDBJ databases">
        <title>Genomic Encyclopedia of Archaeal and Bacterial Type Strains, Phase II (KMG-II): from individual species to whole genera.</title>
        <authorList>
            <person name="Goeker M."/>
        </authorList>
    </citation>
    <scope>NUCLEOTIDE SEQUENCE [LARGE SCALE GENOMIC DNA]</scope>
    <source>
        <strain evidence="10 11">DSM 100065</strain>
    </source>
</reference>